<organism evidence="2 3">
    <name type="scientific">Myodes glareolus</name>
    <name type="common">Bank vole</name>
    <name type="synonym">Clethrionomys glareolus</name>
    <dbReference type="NCBI Taxonomy" id="447135"/>
    <lineage>
        <taxon>Eukaryota</taxon>
        <taxon>Metazoa</taxon>
        <taxon>Chordata</taxon>
        <taxon>Craniata</taxon>
        <taxon>Vertebrata</taxon>
        <taxon>Euteleostomi</taxon>
        <taxon>Mammalia</taxon>
        <taxon>Eutheria</taxon>
        <taxon>Euarchontoglires</taxon>
        <taxon>Glires</taxon>
        <taxon>Rodentia</taxon>
        <taxon>Myomorpha</taxon>
        <taxon>Muroidea</taxon>
        <taxon>Cricetidae</taxon>
        <taxon>Arvicolinae</taxon>
        <taxon>Myodes</taxon>
    </lineage>
</organism>
<feature type="compositionally biased region" description="Basic and acidic residues" evidence="1">
    <location>
        <begin position="154"/>
        <end position="170"/>
    </location>
</feature>
<comment type="caution">
    <text evidence="2">The sequence shown here is derived from an EMBL/GenBank/DDBJ whole genome shotgun (WGS) entry which is preliminary data.</text>
</comment>
<evidence type="ECO:0000313" key="2">
    <source>
        <dbReference type="EMBL" id="KAK7827376.1"/>
    </source>
</evidence>
<evidence type="ECO:0000313" key="3">
    <source>
        <dbReference type="Proteomes" id="UP001488838"/>
    </source>
</evidence>
<proteinExistence type="predicted"/>
<evidence type="ECO:0000256" key="1">
    <source>
        <dbReference type="SAM" id="MobiDB-lite"/>
    </source>
</evidence>
<feature type="region of interest" description="Disordered" evidence="1">
    <location>
        <begin position="152"/>
        <end position="178"/>
    </location>
</feature>
<protein>
    <submittedName>
        <fullName evidence="2">Uncharacterized protein</fullName>
    </submittedName>
</protein>
<keyword evidence="3" id="KW-1185">Reference proteome</keyword>
<dbReference type="EMBL" id="JBBHLL010000030">
    <property type="protein sequence ID" value="KAK7827376.1"/>
    <property type="molecule type" value="Genomic_DNA"/>
</dbReference>
<name>A0AAW0JMW0_MYOGA</name>
<dbReference type="Proteomes" id="UP001488838">
    <property type="component" value="Unassembled WGS sequence"/>
</dbReference>
<dbReference type="AlphaFoldDB" id="A0AAW0JMW0"/>
<sequence length="178" mass="18688">MGTCPHLPLLAEGRCRLRVRNLTGGGLGYWLSNSLLLFRNVSFDVTPAEWLLSVAGTICASPRGDKRRRGARVGAGLLPLAQRSGTLHSVFRASWPSARGRGAARLSRALAVSSLRRCADGSVRLGHALGSVQGLRSGRALGGGLLGSSGFAGSDRRDRVPARRPGDGERPSWVGVGP</sequence>
<reference evidence="2 3" key="1">
    <citation type="journal article" date="2023" name="bioRxiv">
        <title>Conserved and derived expression patterns and positive selection on dental genes reveal complex evolutionary context of ever-growing rodent molars.</title>
        <authorList>
            <person name="Calamari Z.T."/>
            <person name="Song A."/>
            <person name="Cohen E."/>
            <person name="Akter M."/>
            <person name="Roy R.D."/>
            <person name="Hallikas O."/>
            <person name="Christensen M.M."/>
            <person name="Li P."/>
            <person name="Marangoni P."/>
            <person name="Jernvall J."/>
            <person name="Klein O.D."/>
        </authorList>
    </citation>
    <scope>NUCLEOTIDE SEQUENCE [LARGE SCALE GENOMIC DNA]</scope>
    <source>
        <strain evidence="2">V071</strain>
    </source>
</reference>
<accession>A0AAW0JMW0</accession>
<gene>
    <name evidence="2" type="ORF">U0070_026582</name>
</gene>